<protein>
    <submittedName>
        <fullName evidence="2">Uncharacterized protein</fullName>
    </submittedName>
</protein>
<evidence type="ECO:0000256" key="1">
    <source>
        <dbReference type="SAM" id="Phobius"/>
    </source>
</evidence>
<feature type="transmembrane region" description="Helical" evidence="1">
    <location>
        <begin position="189"/>
        <end position="209"/>
    </location>
</feature>
<dbReference type="OrthoDB" id="943127at2"/>
<dbReference type="RefSeq" id="WP_130023119.1">
    <property type="nucleotide sequence ID" value="NZ_SEWF01000037.1"/>
</dbReference>
<dbReference type="Proteomes" id="UP000293162">
    <property type="component" value="Unassembled WGS sequence"/>
</dbReference>
<dbReference type="EMBL" id="SEWF01000037">
    <property type="protein sequence ID" value="RYU93789.1"/>
    <property type="molecule type" value="Genomic_DNA"/>
</dbReference>
<organism evidence="2 3">
    <name type="scientific">Emticicia agri</name>
    <dbReference type="NCBI Taxonomy" id="2492393"/>
    <lineage>
        <taxon>Bacteria</taxon>
        <taxon>Pseudomonadati</taxon>
        <taxon>Bacteroidota</taxon>
        <taxon>Cytophagia</taxon>
        <taxon>Cytophagales</taxon>
        <taxon>Leadbetterellaceae</taxon>
        <taxon>Emticicia</taxon>
    </lineage>
</organism>
<feature type="transmembrane region" description="Helical" evidence="1">
    <location>
        <begin position="125"/>
        <end position="144"/>
    </location>
</feature>
<feature type="transmembrane region" description="Helical" evidence="1">
    <location>
        <begin position="69"/>
        <end position="87"/>
    </location>
</feature>
<gene>
    <name evidence="2" type="ORF">EWM59_20500</name>
</gene>
<evidence type="ECO:0000313" key="3">
    <source>
        <dbReference type="Proteomes" id="UP000293162"/>
    </source>
</evidence>
<keyword evidence="1" id="KW-0812">Transmembrane</keyword>
<feature type="transmembrane region" description="Helical" evidence="1">
    <location>
        <begin position="6"/>
        <end position="27"/>
    </location>
</feature>
<feature type="transmembrane region" description="Helical" evidence="1">
    <location>
        <begin position="156"/>
        <end position="177"/>
    </location>
</feature>
<feature type="transmembrane region" description="Helical" evidence="1">
    <location>
        <begin position="94"/>
        <end position="113"/>
    </location>
</feature>
<name>A0A4Q5LW53_9BACT</name>
<keyword evidence="1" id="KW-0472">Membrane</keyword>
<reference evidence="2 3" key="1">
    <citation type="submission" date="2019-02" db="EMBL/GenBank/DDBJ databases">
        <title>Bacterial novel species Emticicia sp. 17J42-9 isolated from soil.</title>
        <authorList>
            <person name="Jung H.-Y."/>
        </authorList>
    </citation>
    <scope>NUCLEOTIDE SEQUENCE [LARGE SCALE GENOMIC DNA]</scope>
    <source>
        <strain evidence="2 3">17J42-9</strain>
    </source>
</reference>
<feature type="transmembrane region" description="Helical" evidence="1">
    <location>
        <begin position="39"/>
        <end position="57"/>
    </location>
</feature>
<evidence type="ECO:0000313" key="2">
    <source>
        <dbReference type="EMBL" id="RYU93789.1"/>
    </source>
</evidence>
<keyword evidence="1" id="KW-1133">Transmembrane helix</keyword>
<sequence length="218" mass="25943">MDFTLGLYRFSGWSQDIVWLLICWMMLRRKWYWKQYKAFFLAYAISVTIFELIYAITALTLTNNLFLDYIYIPLELMLLGFFLKGIIKLKWIDYFVYAASVIYALFAIFNAFWGEGYENYNSYGALISSLYLTFLSGLSLFILFKRNVNKRLFSMPESWLVFGIFLIYTSIIIFDYIYGLAVPYKNDTILYAVLITQNFLKSFFLFFYIKGISLIKKM</sequence>
<comment type="caution">
    <text evidence="2">The sequence shown here is derived from an EMBL/GenBank/DDBJ whole genome shotgun (WGS) entry which is preliminary data.</text>
</comment>
<proteinExistence type="predicted"/>
<keyword evidence="3" id="KW-1185">Reference proteome</keyword>
<dbReference type="AlphaFoldDB" id="A0A4Q5LW53"/>
<accession>A0A4Q5LW53</accession>